<dbReference type="InterPro" id="IPR007181">
    <property type="entry name" value="MtpD_C"/>
</dbReference>
<keyword evidence="1" id="KW-0456">Lyase</keyword>
<dbReference type="HAMAP" id="MF_02130">
    <property type="entry name" value="DHNA_arch"/>
    <property type="match status" value="1"/>
</dbReference>
<reference evidence="3 4" key="1">
    <citation type="journal article" date="2011" name="Appl. Environ. Microbiol.">
        <title>Methanogenic archaea isolated from Taiwan's Chelungpu fault.</title>
        <authorList>
            <person name="Wu S.Y."/>
            <person name="Lai M.C."/>
        </authorList>
    </citation>
    <scope>NUCLEOTIDE SEQUENCE [LARGE SCALE GENOMIC DNA]</scope>
    <source>
        <strain evidence="3 4">St545Mb</strain>
    </source>
</reference>
<evidence type="ECO:0000256" key="1">
    <source>
        <dbReference type="HAMAP-Rule" id="MF_02130"/>
    </source>
</evidence>
<sequence>MMENITDRDNALFEAGIKLGALYHQFTGSPISLRTADSLERAIQDSISVQPFVKSIRVSIDRSMVRSKLNSEFGYCELEGRMLDVRITVSYNSVLADVRLAYDAGLNYPLMKIEKVYSSEN</sequence>
<dbReference type="AlphaFoldDB" id="A0AAE3KWY4"/>
<comment type="catalytic activity">
    <reaction evidence="1">
        <text>7,8-dihydroneopterin = 6-hydroxymethyl-7,8-dihydropterin + glycolaldehyde</text>
        <dbReference type="Rhea" id="RHEA:10540"/>
        <dbReference type="ChEBI" id="CHEBI:17001"/>
        <dbReference type="ChEBI" id="CHEBI:17071"/>
        <dbReference type="ChEBI" id="CHEBI:44841"/>
        <dbReference type="EC" id="4.1.2.25"/>
    </reaction>
</comment>
<comment type="function">
    <text evidence="1">Catalyzes the conversion of 7,8-dihydroneopterin (H2Neo) to 6-hydroxymethyl-7,8-dihydropterin (6-HMD).</text>
</comment>
<dbReference type="EMBL" id="JTEO01000004">
    <property type="protein sequence ID" value="MCQ6962735.1"/>
    <property type="molecule type" value="Genomic_DNA"/>
</dbReference>
<feature type="binding site" evidence="1">
    <location>
        <position position="111"/>
    </location>
    <ligand>
        <name>substrate</name>
    </ligand>
</feature>
<evidence type="ECO:0000313" key="4">
    <source>
        <dbReference type="Proteomes" id="UP001206983"/>
    </source>
</evidence>
<keyword evidence="4" id="KW-1185">Reference proteome</keyword>
<evidence type="ECO:0000313" key="3">
    <source>
        <dbReference type="EMBL" id="MCQ6962735.1"/>
    </source>
</evidence>
<dbReference type="Pfam" id="PF04038">
    <property type="entry name" value="DHNA"/>
    <property type="match status" value="1"/>
</dbReference>
<proteinExistence type="inferred from homology"/>
<comment type="caution">
    <text evidence="3">The sequence shown here is derived from an EMBL/GenBank/DDBJ whole genome shotgun (WGS) entry which is preliminary data.</text>
</comment>
<dbReference type="InterPro" id="IPR036839">
    <property type="entry name" value="MptD_sf"/>
</dbReference>
<organism evidence="3 4">
    <name type="scientific">Methanolobus chelungpuianus</name>
    <dbReference type="NCBI Taxonomy" id="502115"/>
    <lineage>
        <taxon>Archaea</taxon>
        <taxon>Methanobacteriati</taxon>
        <taxon>Methanobacteriota</taxon>
        <taxon>Stenosarchaea group</taxon>
        <taxon>Methanomicrobia</taxon>
        <taxon>Methanosarcinales</taxon>
        <taxon>Methanosarcinaceae</taxon>
        <taxon>Methanolobus</taxon>
    </lineage>
</organism>
<gene>
    <name evidence="1" type="primary">mptD</name>
    <name evidence="3" type="ORF">PV02_06410</name>
</gene>
<dbReference type="EC" id="4.1.2.25" evidence="1"/>
<accession>A0AAE3KWY4</accession>
<dbReference type="InterPro" id="IPR027508">
    <property type="entry name" value="DHN_aldolase_MptD"/>
</dbReference>
<evidence type="ECO:0000259" key="2">
    <source>
        <dbReference type="Pfam" id="PF04038"/>
    </source>
</evidence>
<feature type="domain" description="Dihydroneopterin aldolase MtpD C-terminal" evidence="2">
    <location>
        <begin position="6"/>
        <end position="114"/>
    </location>
</feature>
<dbReference type="SUPFAM" id="SSF143560">
    <property type="entry name" value="MK0786-like"/>
    <property type="match status" value="1"/>
</dbReference>
<dbReference type="GO" id="GO:0004150">
    <property type="term" value="F:dihydroneopterin aldolase activity"/>
    <property type="evidence" value="ECO:0007669"/>
    <property type="project" value="UniProtKB-UniRule"/>
</dbReference>
<protein>
    <recommendedName>
        <fullName evidence="1">Dihydroneopterin aldolase</fullName>
        <shortName evidence="1">DHNA</shortName>
        <ecNumber evidence="1">4.1.2.25</ecNumber>
    </recommendedName>
    <alternativeName>
        <fullName evidence="1">7,8-dihydroneopterin aldolase</fullName>
    </alternativeName>
</protein>
<comment type="subunit">
    <text evidence="1">Homotetramer.</text>
</comment>
<comment type="similarity">
    <text evidence="1">Belongs to the archaeal dihydroneopterin aldolase family.</text>
</comment>
<comment type="pathway">
    <text evidence="1">Cofactor biosynthesis; 5,6,7,8-tetrahydromethanopterin biosynthesis.</text>
</comment>
<dbReference type="Proteomes" id="UP001206983">
    <property type="component" value="Unassembled WGS sequence"/>
</dbReference>
<dbReference type="Gene3D" id="3.30.1300.20">
    <property type="entry name" value="7,8-dihydroneopterin aldolase (MptD)"/>
    <property type="match status" value="1"/>
</dbReference>
<feature type="binding site" evidence="1">
    <location>
        <position position="14"/>
    </location>
    <ligand>
        <name>substrate</name>
    </ligand>
</feature>
<name>A0AAE3KWY4_9EURY</name>
<dbReference type="GO" id="GO:2001118">
    <property type="term" value="P:tetrahydromethanopterin biosynthetic process"/>
    <property type="evidence" value="ECO:0007669"/>
    <property type="project" value="UniProtKB-UniRule"/>
</dbReference>